<comment type="caution">
    <text evidence="3">The sequence shown here is derived from an EMBL/GenBank/DDBJ whole genome shotgun (WGS) entry which is preliminary data.</text>
</comment>
<keyword evidence="3" id="KW-0808">Transferase</keyword>
<reference evidence="3 4" key="2">
    <citation type="submission" date="2019-09" db="EMBL/GenBank/DDBJ databases">
        <authorList>
            <person name="Jin C."/>
        </authorList>
    </citation>
    <scope>NUCLEOTIDE SEQUENCE [LARGE SCALE GENOMIC DNA]</scope>
    <source>
        <strain evidence="3 4">BN140002</strain>
    </source>
</reference>
<dbReference type="CDD" id="cd02440">
    <property type="entry name" value="AdoMet_MTases"/>
    <property type="match status" value="1"/>
</dbReference>
<feature type="signal peptide" evidence="1">
    <location>
        <begin position="1"/>
        <end position="22"/>
    </location>
</feature>
<keyword evidence="4" id="KW-1185">Reference proteome</keyword>
<dbReference type="InterPro" id="IPR029063">
    <property type="entry name" value="SAM-dependent_MTases_sf"/>
</dbReference>
<feature type="domain" description="Methyltransferase" evidence="2">
    <location>
        <begin position="80"/>
        <end position="175"/>
    </location>
</feature>
<accession>A0A5B2VA14</accession>
<dbReference type="Proteomes" id="UP000323142">
    <property type="component" value="Unassembled WGS sequence"/>
</dbReference>
<dbReference type="RefSeq" id="WP_149820678.1">
    <property type="nucleotide sequence ID" value="NZ_VUOA01000035.1"/>
</dbReference>
<dbReference type="InterPro" id="IPR041698">
    <property type="entry name" value="Methyltransf_25"/>
</dbReference>
<evidence type="ECO:0000256" key="1">
    <source>
        <dbReference type="SAM" id="SignalP"/>
    </source>
</evidence>
<dbReference type="GO" id="GO:0008168">
    <property type="term" value="F:methyltransferase activity"/>
    <property type="evidence" value="ECO:0007669"/>
    <property type="project" value="UniProtKB-KW"/>
</dbReference>
<evidence type="ECO:0000313" key="3">
    <source>
        <dbReference type="EMBL" id="KAA2235425.1"/>
    </source>
</evidence>
<keyword evidence="3" id="KW-0489">Methyltransferase</keyword>
<dbReference type="OrthoDB" id="9784101at2"/>
<name>A0A5B2VA14_9HYPH</name>
<sequence length="246" mass="26144">MTRTIPAWCLGLALALPLPAPAQEIVPLAPPGAPASAFPRPDRPIAEIVSPIWADEASRDAIDEAGQLARRLAVRPGMTVADIGAGSGYHTVRFSKMVGPEGRILAQDVTPAYLADLARRVRSEKLSNVTLALGEPHDPRLPPGSVDVAILVHMYHEIAQPFAFLHNLVPALKPGARVGIVDLARPTWQHGTPPDLLRCEVEAVGYRQVALGPLQGNLGYLAIFEPPAEGARVDPAAIRPCPVGKP</sequence>
<keyword evidence="1" id="KW-0732">Signal</keyword>
<dbReference type="AlphaFoldDB" id="A0A5B2VA14"/>
<feature type="chain" id="PRO_5022736977" evidence="1">
    <location>
        <begin position="23"/>
        <end position="246"/>
    </location>
</feature>
<reference evidence="3 4" key="1">
    <citation type="submission" date="2019-09" db="EMBL/GenBank/DDBJ databases">
        <title>Salinarimonas rosea gen. nov., sp. nov., a new member of the a-2 subgroup of the Proteobacteria.</title>
        <authorList>
            <person name="Liu J."/>
        </authorList>
    </citation>
    <scope>NUCLEOTIDE SEQUENCE [LARGE SCALE GENOMIC DNA]</scope>
    <source>
        <strain evidence="3 4">BN140002</strain>
    </source>
</reference>
<dbReference type="Gene3D" id="3.40.50.150">
    <property type="entry name" value="Vaccinia Virus protein VP39"/>
    <property type="match status" value="1"/>
</dbReference>
<evidence type="ECO:0000313" key="4">
    <source>
        <dbReference type="Proteomes" id="UP000323142"/>
    </source>
</evidence>
<dbReference type="EMBL" id="VUOA01000035">
    <property type="protein sequence ID" value="KAA2235425.1"/>
    <property type="molecule type" value="Genomic_DNA"/>
</dbReference>
<organism evidence="3 4">
    <name type="scientific">Salinarimonas soli</name>
    <dbReference type="NCBI Taxonomy" id="1638099"/>
    <lineage>
        <taxon>Bacteria</taxon>
        <taxon>Pseudomonadati</taxon>
        <taxon>Pseudomonadota</taxon>
        <taxon>Alphaproteobacteria</taxon>
        <taxon>Hyphomicrobiales</taxon>
        <taxon>Salinarimonadaceae</taxon>
        <taxon>Salinarimonas</taxon>
    </lineage>
</organism>
<evidence type="ECO:0000259" key="2">
    <source>
        <dbReference type="Pfam" id="PF13649"/>
    </source>
</evidence>
<protein>
    <submittedName>
        <fullName evidence="3">Methyltransferase domain-containing protein</fullName>
    </submittedName>
</protein>
<dbReference type="SUPFAM" id="SSF53335">
    <property type="entry name" value="S-adenosyl-L-methionine-dependent methyltransferases"/>
    <property type="match status" value="1"/>
</dbReference>
<gene>
    <name evidence="3" type="ORF">F0L46_19540</name>
</gene>
<proteinExistence type="predicted"/>
<dbReference type="GO" id="GO:0032259">
    <property type="term" value="P:methylation"/>
    <property type="evidence" value="ECO:0007669"/>
    <property type="project" value="UniProtKB-KW"/>
</dbReference>
<dbReference type="Pfam" id="PF13649">
    <property type="entry name" value="Methyltransf_25"/>
    <property type="match status" value="1"/>
</dbReference>